<sequence>MEQLENSTDLHQLSSDDLLQLNIDRKRGGQKNPRQHENKGQQLAKRFFRTWLAAYLFKYGLDILPVVLTGRFVKNWSVLKKSGGRDTIEFALFFTSYLTIYKTVLWRMRSTKPDSDQWNAFVAGSVAGLSILLDRNRDRRASITRTLFIRAIHFGSALAMLQWTQRIQLKEDIKAVQPKETDSMLVLRQPLNNAAFEREKKLAQIMPTVAPILLLSVATTINIYALFLEPDCMESSYYKFLINISRFPDAVGTNWRQWMELMRTRFGVLEQSPAEDCVIPLGVSTREALAPHLARELVEAVVPAGMRHEYQLCAVLHPNMSCTGNTWAVATGAMTQAGKMYALLYGVMTFVWHHKKLEENPKEVVYRFVTSVVRSTAVSALATSVAANSVCLGRRMFGRERKLM</sequence>
<evidence type="ECO:0000313" key="3">
    <source>
        <dbReference type="Proteomes" id="UP000243308"/>
    </source>
</evidence>
<dbReference type="PANTHER" id="PTHR12459">
    <property type="entry name" value="TRANSMEMBRANE PROTEIN 135-RELATED"/>
    <property type="match status" value="1"/>
</dbReference>
<dbReference type="InterPro" id="IPR026749">
    <property type="entry name" value="Tmem135"/>
</dbReference>
<proteinExistence type="predicted"/>
<feature type="transmembrane region" description="Helical" evidence="1">
    <location>
        <begin position="208"/>
        <end position="227"/>
    </location>
</feature>
<dbReference type="PANTHER" id="PTHR12459:SF15">
    <property type="entry name" value="TRANSMEMBRANE PROTEIN 135"/>
    <property type="match status" value="1"/>
</dbReference>
<evidence type="ECO:0008006" key="4">
    <source>
        <dbReference type="Google" id="ProtNLM"/>
    </source>
</evidence>
<keyword evidence="1" id="KW-1133">Transmembrane helix</keyword>
<dbReference type="AlphaFoldDB" id="A0A086TJN7"/>
<evidence type="ECO:0000313" key="2">
    <source>
        <dbReference type="EMBL" id="KFH62164.1"/>
    </source>
</evidence>
<feature type="transmembrane region" description="Helical" evidence="1">
    <location>
        <begin position="88"/>
        <end position="106"/>
    </location>
</feature>
<reference evidence="2 3" key="1">
    <citation type="submission" date="2011-02" db="EMBL/GenBank/DDBJ databases">
        <title>The Genome Sequence of Mortierella verticillata NRRL 6337.</title>
        <authorList>
            <consortium name="The Broad Institute Genome Sequencing Platform"/>
            <person name="Russ C."/>
            <person name="Cuomo C."/>
            <person name="Burger G."/>
            <person name="Gray M.W."/>
            <person name="Holland P.W.H."/>
            <person name="King N."/>
            <person name="Lang F.B.F."/>
            <person name="Roger A.J."/>
            <person name="Ruiz-Trillo I."/>
            <person name="Young S.K."/>
            <person name="Zeng Q."/>
            <person name="Gargeya S."/>
            <person name="Alvarado L."/>
            <person name="Berlin A."/>
            <person name="Chapman S.B."/>
            <person name="Chen Z."/>
            <person name="Freedman E."/>
            <person name="Gellesch M."/>
            <person name="Goldberg J."/>
            <person name="Griggs A."/>
            <person name="Gujja S."/>
            <person name="Heilman E."/>
            <person name="Heiman D."/>
            <person name="Howarth C."/>
            <person name="Mehta T."/>
            <person name="Neiman D."/>
            <person name="Pearson M."/>
            <person name="Roberts A."/>
            <person name="Saif S."/>
            <person name="Shea T."/>
            <person name="Shenoy N."/>
            <person name="Sisk P."/>
            <person name="Stolte C."/>
            <person name="Sykes S."/>
            <person name="White J."/>
            <person name="Yandava C."/>
            <person name="Haas B."/>
            <person name="Nusbaum C."/>
            <person name="Birren B."/>
        </authorList>
    </citation>
    <scope>NUCLEOTIDE SEQUENCE [LARGE SCALE GENOMIC DNA]</scope>
    <source>
        <strain evidence="2 3">NRRL 6337</strain>
    </source>
</reference>
<name>A0A086TJN7_9FUNG</name>
<evidence type="ECO:0000256" key="1">
    <source>
        <dbReference type="SAM" id="Phobius"/>
    </source>
</evidence>
<organism evidence="2 3">
    <name type="scientific">Podila verticillata NRRL 6337</name>
    <dbReference type="NCBI Taxonomy" id="1069443"/>
    <lineage>
        <taxon>Eukaryota</taxon>
        <taxon>Fungi</taxon>
        <taxon>Fungi incertae sedis</taxon>
        <taxon>Mucoromycota</taxon>
        <taxon>Mortierellomycotina</taxon>
        <taxon>Mortierellomycetes</taxon>
        <taxon>Mortierellales</taxon>
        <taxon>Mortierellaceae</taxon>
        <taxon>Podila</taxon>
    </lineage>
</organism>
<dbReference type="EMBL" id="KN042433">
    <property type="protein sequence ID" value="KFH62164.1"/>
    <property type="molecule type" value="Genomic_DNA"/>
</dbReference>
<dbReference type="OrthoDB" id="291792at2759"/>
<accession>A0A086TJN7</accession>
<feature type="transmembrane region" description="Helical" evidence="1">
    <location>
        <begin position="147"/>
        <end position="164"/>
    </location>
</feature>
<keyword evidence="1" id="KW-0812">Transmembrane</keyword>
<dbReference type="Proteomes" id="UP000243308">
    <property type="component" value="Unassembled WGS sequence"/>
</dbReference>
<keyword evidence="1" id="KW-0472">Membrane</keyword>
<keyword evidence="3" id="KW-1185">Reference proteome</keyword>
<gene>
    <name evidence="2" type="ORF">MVEG_11803</name>
</gene>
<feature type="transmembrane region" description="Helical" evidence="1">
    <location>
        <begin position="47"/>
        <end position="68"/>
    </location>
</feature>
<protein>
    <recommendedName>
        <fullName evidence="4">Transmembrane protein 135 N-terminal domain-containing protein</fullName>
    </recommendedName>
</protein>